<dbReference type="InterPro" id="IPR013783">
    <property type="entry name" value="Ig-like_fold"/>
</dbReference>
<evidence type="ECO:0000259" key="3">
    <source>
        <dbReference type="PROSITE" id="PS50853"/>
    </source>
</evidence>
<keyword evidence="6" id="KW-1185">Reference proteome</keyword>
<dbReference type="SUPFAM" id="SSF49313">
    <property type="entry name" value="Cadherin-like"/>
    <property type="match status" value="1"/>
</dbReference>
<organism evidence="5 6">
    <name type="scientific">Pontiella sulfatireligans</name>
    <dbReference type="NCBI Taxonomy" id="2750658"/>
    <lineage>
        <taxon>Bacteria</taxon>
        <taxon>Pseudomonadati</taxon>
        <taxon>Kiritimatiellota</taxon>
        <taxon>Kiritimatiellia</taxon>
        <taxon>Kiritimatiellales</taxon>
        <taxon>Pontiellaceae</taxon>
        <taxon>Pontiella</taxon>
    </lineage>
</organism>
<dbReference type="Proteomes" id="UP000346198">
    <property type="component" value="Unassembled WGS sequence"/>
</dbReference>
<dbReference type="Gene3D" id="2.60.40.10">
    <property type="entry name" value="Immunoglobulins"/>
    <property type="match status" value="2"/>
</dbReference>
<dbReference type="Pfam" id="PF05345">
    <property type="entry name" value="He_PIG"/>
    <property type="match status" value="1"/>
</dbReference>
<feature type="signal peptide" evidence="1">
    <location>
        <begin position="1"/>
        <end position="23"/>
    </location>
</feature>
<dbReference type="InterPro" id="IPR036116">
    <property type="entry name" value="FN3_sf"/>
</dbReference>
<evidence type="ECO:0000259" key="2">
    <source>
        <dbReference type="PROSITE" id="PS50022"/>
    </source>
</evidence>
<dbReference type="PROSITE" id="PS51175">
    <property type="entry name" value="CBM6"/>
    <property type="match status" value="1"/>
</dbReference>
<sequence length="1521" mass="159929">MMNLKTAYCGILALVAAATTATAAVTLDFNVDPAYSGANRLFNGTGGSLIFYFSVDGTGGVTLSASPSSLDANVIAAVASWNGSVGTVTDSALFNTSFTLQAKAFRDGLNGNIVLQGDDTGVLAGQGENSGRIDGASLATPARETIDWTVASGDVQVDFVSWDWGNGAVNSEMMVVDSNSTNSWNSMGVSGSTNLTGIILSSGETISFTQPTNSASGVGLAGIVFDADLSVLLEESSILHTNSNGRLVYHSDAAGNCLADFSHAGYHGGDDPIPSLPVVLEISPLAGDNTAHIQAAIDWVAAMTPDANGHRGAILLRQGTYNVSGIVTINADGIVLRGEGNGSMADDTMVVGTGTAQMAELGIILIQSETTGAIQEPGTRQNVLNEFLPTGSRTIEVENGSGYSVGDYLVIQHDPTEAWLEAINYGNVYGDEVPWVPGQTDLKMYFHGTVTAISGNKVKLDTPIYHPLDRSLSQSVVYRHSGAGIISECGVENMRVISQNAGGTDENHRRDCVHFIDARNCWAKHTISKGFVESGFRFSRSARSTVQNCQAIDPVSIITGGRRYNFYVGGNCHNVLFKDCLATKGRHCFVGNGTATTSGAVFSGCESRNAYASSENHRRWGSGFLWDDIVWSDASTDMVLGMYNRGNEGTSHGWTGTGLVAWNLAAAGKSIACQEPPVGQNYAIGCNATITRGSYPYGFVEGTGGGMSIPSLYDAQLAERQTYGVGPDAPARLRVTHYVNTASPFVALEWDDLALDETSYVLERSANGGASYAAIANLPADREWFTDTTAAQSGSYIYRLKAVNPIGSSAYGNTVAVNLSTEESPAPATCQFEDFSGQSGTSVRWDRHAFTGFGYVDINGTSTWVEMAVDGGMGGSVPMMIRYGGGDTGDRVCAISVNGIQQATATFTSLGSWEVWDTELVLVELERGTNIVRIQPSGLMNGPNLDKMEVYATPIQYAAGETAANAAANAFDGNVNTLWKHHSPYGSWIQSALPAALKVIEYSITSGTGAQANDPKNWTLMGSNDGGATWTILDTRSNELFSARNQTRNFTAASSGDFELYRLEITAVQDPASADSVQLAELQLTDDSLPPTFDSDPVEESNGMECLAYSGTIADNASDPEGDPLTFLKLLGPEWLNVASNGTLSGSPGSGDVGLNTFTVQVSATGGVAAAALEISVDAMPAQLTLDLLKTPGGLANATHVWVFQADGSQVQQTSGGNTFSSVADGLAGSLAGEGAVGSFTVTISSVENFDEISFTNTLSDISGNKWAYNSAVDNYGTLTTTDATIQIQPGEAMLMTFDLSNLTLPSGKQLYVNGFKIQNGSTDIPGGQRISLLEGGATNAVQLTGDSGERNALAGGDAVIQPVGQSVDTGDQIAIWATSTLGQKRFVGFRFSVCGENIEPPSGFAVWAGLYGLSGTPTDDDDEDTLNDFGEYVFGGNPTNGSLDDLTNPSFDISGKYIYLLRGDNSLTVYVLTNADLVAGSWDTNATVSVTSESGNMESYTNTIGTAADQLFIKLKVEQQ</sequence>
<dbReference type="Pfam" id="PF00754">
    <property type="entry name" value="F5_F8_type_C"/>
    <property type="match status" value="1"/>
</dbReference>
<dbReference type="GO" id="GO:0030246">
    <property type="term" value="F:carbohydrate binding"/>
    <property type="evidence" value="ECO:0007669"/>
    <property type="project" value="InterPro"/>
</dbReference>
<evidence type="ECO:0000313" key="5">
    <source>
        <dbReference type="EMBL" id="VGO23556.1"/>
    </source>
</evidence>
<protein>
    <submittedName>
        <fullName evidence="5">Exo-beta-D-glucosaminidase</fullName>
    </submittedName>
</protein>
<dbReference type="SUPFAM" id="SSF49785">
    <property type="entry name" value="Galactose-binding domain-like"/>
    <property type="match status" value="2"/>
</dbReference>
<dbReference type="PROSITE" id="PS50022">
    <property type="entry name" value="FA58C_3"/>
    <property type="match status" value="1"/>
</dbReference>
<feature type="domain" description="F5/8 type C" evidence="2">
    <location>
        <begin position="932"/>
        <end position="1087"/>
    </location>
</feature>
<name>A0A6C2UXG7_9BACT</name>
<dbReference type="SUPFAM" id="SSF51126">
    <property type="entry name" value="Pectin lyase-like"/>
    <property type="match status" value="1"/>
</dbReference>
<dbReference type="InterPro" id="IPR008979">
    <property type="entry name" value="Galactose-bd-like_sf"/>
</dbReference>
<reference evidence="5 6" key="1">
    <citation type="submission" date="2019-04" db="EMBL/GenBank/DDBJ databases">
        <authorList>
            <person name="Van Vliet M D."/>
        </authorList>
    </citation>
    <scope>NUCLEOTIDE SEQUENCE [LARGE SCALE GENOMIC DNA]</scope>
    <source>
        <strain evidence="5 6">F21</strain>
    </source>
</reference>
<evidence type="ECO:0000313" key="6">
    <source>
        <dbReference type="Proteomes" id="UP000346198"/>
    </source>
</evidence>
<dbReference type="SUPFAM" id="SSF49265">
    <property type="entry name" value="Fibronectin type III"/>
    <property type="match status" value="1"/>
</dbReference>
<feature type="chain" id="PRO_5025453866" evidence="1">
    <location>
        <begin position="24"/>
        <end position="1521"/>
    </location>
</feature>
<dbReference type="GO" id="GO:0016020">
    <property type="term" value="C:membrane"/>
    <property type="evidence" value="ECO:0007669"/>
    <property type="project" value="InterPro"/>
</dbReference>
<dbReference type="EMBL" id="CAAHFH010000004">
    <property type="protein sequence ID" value="VGO23556.1"/>
    <property type="molecule type" value="Genomic_DNA"/>
</dbReference>
<feature type="domain" description="Fibronectin type-III" evidence="3">
    <location>
        <begin position="729"/>
        <end position="824"/>
    </location>
</feature>
<dbReference type="Gene3D" id="2.60.120.260">
    <property type="entry name" value="Galactose-binding domain-like"/>
    <property type="match status" value="2"/>
</dbReference>
<feature type="domain" description="CBM6" evidence="4">
    <location>
        <begin position="828"/>
        <end position="951"/>
    </location>
</feature>
<dbReference type="GO" id="GO:0005509">
    <property type="term" value="F:calcium ion binding"/>
    <property type="evidence" value="ECO:0007669"/>
    <property type="project" value="InterPro"/>
</dbReference>
<keyword evidence="1" id="KW-0732">Signal</keyword>
<evidence type="ECO:0000259" key="4">
    <source>
        <dbReference type="PROSITE" id="PS51175"/>
    </source>
</evidence>
<dbReference type="InterPro" id="IPR011050">
    <property type="entry name" value="Pectin_lyase_fold/virulence"/>
</dbReference>
<dbReference type="PROSITE" id="PS50853">
    <property type="entry name" value="FN3"/>
    <property type="match status" value="1"/>
</dbReference>
<dbReference type="RefSeq" id="WP_168433680.1">
    <property type="nucleotide sequence ID" value="NZ_CAAHFH010000004.1"/>
</dbReference>
<dbReference type="InterPro" id="IPR005084">
    <property type="entry name" value="CBM6"/>
</dbReference>
<gene>
    <name evidence="5" type="primary">csxA_3</name>
    <name evidence="5" type="ORF">SCARR_05663</name>
</gene>
<dbReference type="InterPro" id="IPR003961">
    <property type="entry name" value="FN3_dom"/>
</dbReference>
<dbReference type="InterPro" id="IPR015919">
    <property type="entry name" value="Cadherin-like_sf"/>
</dbReference>
<evidence type="ECO:0000256" key="1">
    <source>
        <dbReference type="SAM" id="SignalP"/>
    </source>
</evidence>
<dbReference type="InterPro" id="IPR000421">
    <property type="entry name" value="FA58C"/>
</dbReference>
<accession>A0A6C2UXG7</accession>
<proteinExistence type="predicted"/>